<dbReference type="PANTHER" id="PTHR30055">
    <property type="entry name" value="HTH-TYPE TRANSCRIPTIONAL REGULATOR RUTR"/>
    <property type="match status" value="1"/>
</dbReference>
<dbReference type="EMBL" id="JBJDQH010000026">
    <property type="protein sequence ID" value="MFK4272437.1"/>
    <property type="molecule type" value="Genomic_DNA"/>
</dbReference>
<dbReference type="Gene3D" id="1.10.357.10">
    <property type="entry name" value="Tetracycline Repressor, domain 2"/>
    <property type="match status" value="1"/>
</dbReference>
<dbReference type="PANTHER" id="PTHR30055:SF151">
    <property type="entry name" value="TRANSCRIPTIONAL REGULATORY PROTEIN"/>
    <property type="match status" value="1"/>
</dbReference>
<dbReference type="Pfam" id="PF00440">
    <property type="entry name" value="TetR_N"/>
    <property type="match status" value="1"/>
</dbReference>
<organism evidence="6 7">
    <name type="scientific">Streptomyces milbemycinicus</name>
    <dbReference type="NCBI Taxonomy" id="476552"/>
    <lineage>
        <taxon>Bacteria</taxon>
        <taxon>Bacillati</taxon>
        <taxon>Actinomycetota</taxon>
        <taxon>Actinomycetes</taxon>
        <taxon>Kitasatosporales</taxon>
        <taxon>Streptomycetaceae</taxon>
        <taxon>Streptomyces</taxon>
    </lineage>
</organism>
<evidence type="ECO:0000259" key="5">
    <source>
        <dbReference type="PROSITE" id="PS50977"/>
    </source>
</evidence>
<feature type="DNA-binding region" description="H-T-H motif" evidence="4">
    <location>
        <begin position="28"/>
        <end position="47"/>
    </location>
</feature>
<keyword evidence="1" id="KW-0805">Transcription regulation</keyword>
<gene>
    <name evidence="6" type="ORF">ACI2L5_47280</name>
</gene>
<evidence type="ECO:0000256" key="1">
    <source>
        <dbReference type="ARBA" id="ARBA00023015"/>
    </source>
</evidence>
<dbReference type="SUPFAM" id="SSF46689">
    <property type="entry name" value="Homeodomain-like"/>
    <property type="match status" value="1"/>
</dbReference>
<keyword evidence="2 4" id="KW-0238">DNA-binding</keyword>
<dbReference type="InterPro" id="IPR004111">
    <property type="entry name" value="Repressor_TetR_C"/>
</dbReference>
<evidence type="ECO:0000313" key="7">
    <source>
        <dbReference type="Proteomes" id="UP001620295"/>
    </source>
</evidence>
<dbReference type="SUPFAM" id="SSF48498">
    <property type="entry name" value="Tetracyclin repressor-like, C-terminal domain"/>
    <property type="match status" value="1"/>
</dbReference>
<comment type="caution">
    <text evidence="6">The sequence shown here is derived from an EMBL/GenBank/DDBJ whole genome shotgun (WGS) entry which is preliminary data.</text>
</comment>
<dbReference type="InterPro" id="IPR036271">
    <property type="entry name" value="Tet_transcr_reg_TetR-rel_C_sf"/>
</dbReference>
<sequence>MPRNTLTRDQIVRTAVELLDEEGLEGLNMRSLGKRLDSAATAVYWHVKNKDDLVLLAGDLVWHEIELPEPDATDWRSAAVSLAVDLHAMFERHPWLVQAFGSYLFYGPGKARYDDHCLALYEQAGFAPADADQVAAAVFTYVLGNALGGAAMVSLNRRLSRDGQDGQELIGATMAKAAEVAQEFPRLRARLAEPYAADYAAAPEQTLERGLRALLAGLEAQLPAHGSAHGSARSSTRSN</sequence>
<protein>
    <submittedName>
        <fullName evidence="6">TetR/AcrR family transcriptional regulator</fullName>
    </submittedName>
</protein>
<keyword evidence="7" id="KW-1185">Reference proteome</keyword>
<evidence type="ECO:0000256" key="2">
    <source>
        <dbReference type="ARBA" id="ARBA00023125"/>
    </source>
</evidence>
<evidence type="ECO:0000256" key="4">
    <source>
        <dbReference type="PROSITE-ProRule" id="PRU00335"/>
    </source>
</evidence>
<dbReference type="InterPro" id="IPR001647">
    <property type="entry name" value="HTH_TetR"/>
</dbReference>
<evidence type="ECO:0000313" key="6">
    <source>
        <dbReference type="EMBL" id="MFK4272437.1"/>
    </source>
</evidence>
<dbReference type="Proteomes" id="UP001620295">
    <property type="component" value="Unassembled WGS sequence"/>
</dbReference>
<name>A0ABW8M2N2_9ACTN</name>
<keyword evidence="3" id="KW-0804">Transcription</keyword>
<dbReference type="PROSITE" id="PS50977">
    <property type="entry name" value="HTH_TETR_2"/>
    <property type="match status" value="1"/>
</dbReference>
<dbReference type="RefSeq" id="WP_404748757.1">
    <property type="nucleotide sequence ID" value="NZ_JBJDQH010000026.1"/>
</dbReference>
<reference evidence="6 7" key="1">
    <citation type="submission" date="2024-11" db="EMBL/GenBank/DDBJ databases">
        <title>The Natural Products Discovery Center: Release of the First 8490 Sequenced Strains for Exploring Actinobacteria Biosynthetic Diversity.</title>
        <authorList>
            <person name="Kalkreuter E."/>
            <person name="Kautsar S.A."/>
            <person name="Yang D."/>
            <person name="Bader C.D."/>
            <person name="Teijaro C.N."/>
            <person name="Fluegel L."/>
            <person name="Davis C.M."/>
            <person name="Simpson J.R."/>
            <person name="Lauterbach L."/>
            <person name="Steele A.D."/>
            <person name="Gui C."/>
            <person name="Meng S."/>
            <person name="Li G."/>
            <person name="Viehrig K."/>
            <person name="Ye F."/>
            <person name="Su P."/>
            <person name="Kiefer A.F."/>
            <person name="Nichols A."/>
            <person name="Cepeda A.J."/>
            <person name="Yan W."/>
            <person name="Fan B."/>
            <person name="Jiang Y."/>
            <person name="Adhikari A."/>
            <person name="Zheng C.-J."/>
            <person name="Schuster L."/>
            <person name="Cowan T.M."/>
            <person name="Smanski M.J."/>
            <person name="Chevrette M.G."/>
            <person name="De Carvalho L.P.S."/>
            <person name="Shen B."/>
        </authorList>
    </citation>
    <scope>NUCLEOTIDE SEQUENCE [LARGE SCALE GENOMIC DNA]</scope>
    <source>
        <strain evidence="6 7">NPDC020863</strain>
    </source>
</reference>
<feature type="domain" description="HTH tetR-type" evidence="5">
    <location>
        <begin position="5"/>
        <end position="65"/>
    </location>
</feature>
<dbReference type="Pfam" id="PF02909">
    <property type="entry name" value="TetR_C_1"/>
    <property type="match status" value="1"/>
</dbReference>
<evidence type="ECO:0000256" key="3">
    <source>
        <dbReference type="ARBA" id="ARBA00023163"/>
    </source>
</evidence>
<proteinExistence type="predicted"/>
<dbReference type="Gene3D" id="1.10.10.60">
    <property type="entry name" value="Homeodomain-like"/>
    <property type="match status" value="1"/>
</dbReference>
<dbReference type="InterPro" id="IPR009057">
    <property type="entry name" value="Homeodomain-like_sf"/>
</dbReference>
<accession>A0ABW8M2N2</accession>
<dbReference type="InterPro" id="IPR050109">
    <property type="entry name" value="HTH-type_TetR-like_transc_reg"/>
</dbReference>